<organism evidence="1 2">
    <name type="scientific">Embleya hyalina</name>
    <dbReference type="NCBI Taxonomy" id="516124"/>
    <lineage>
        <taxon>Bacteria</taxon>
        <taxon>Bacillati</taxon>
        <taxon>Actinomycetota</taxon>
        <taxon>Actinomycetes</taxon>
        <taxon>Kitasatosporales</taxon>
        <taxon>Streptomycetaceae</taxon>
        <taxon>Embleya</taxon>
    </lineage>
</organism>
<proteinExistence type="predicted"/>
<reference evidence="1 2" key="1">
    <citation type="submission" date="2018-12" db="EMBL/GenBank/DDBJ databases">
        <title>Draft genome sequence of Embleya hyalina NBRC 13850T.</title>
        <authorList>
            <person name="Komaki H."/>
            <person name="Hosoyama A."/>
            <person name="Kimura A."/>
            <person name="Ichikawa N."/>
            <person name="Tamura T."/>
        </authorList>
    </citation>
    <scope>NUCLEOTIDE SEQUENCE [LARGE SCALE GENOMIC DNA]</scope>
    <source>
        <strain evidence="1 2">NBRC 13850</strain>
    </source>
</reference>
<evidence type="ECO:0000313" key="2">
    <source>
        <dbReference type="Proteomes" id="UP000286931"/>
    </source>
</evidence>
<protein>
    <submittedName>
        <fullName evidence="1">Uncharacterized protein</fullName>
    </submittedName>
</protein>
<dbReference type="Proteomes" id="UP000286931">
    <property type="component" value="Unassembled WGS sequence"/>
</dbReference>
<name>A0A401YF97_9ACTN</name>
<dbReference type="AlphaFoldDB" id="A0A401YF97"/>
<accession>A0A401YF97</accession>
<gene>
    <name evidence="1" type="ORF">EHYA_00929</name>
</gene>
<keyword evidence="2" id="KW-1185">Reference proteome</keyword>
<dbReference type="EMBL" id="BIFH01000014">
    <property type="protein sequence ID" value="GCD93286.1"/>
    <property type="molecule type" value="Genomic_DNA"/>
</dbReference>
<dbReference type="RefSeq" id="WP_281290433.1">
    <property type="nucleotide sequence ID" value="NZ_BIFH01000014.1"/>
</dbReference>
<evidence type="ECO:0000313" key="1">
    <source>
        <dbReference type="EMBL" id="GCD93286.1"/>
    </source>
</evidence>
<comment type="caution">
    <text evidence="1">The sequence shown here is derived from an EMBL/GenBank/DDBJ whole genome shotgun (WGS) entry which is preliminary data.</text>
</comment>
<sequence>MSRRMCTRTMLVTPIGRLDPVLSTSDRTLLPDAVFPPVAP</sequence>